<keyword evidence="3" id="KW-1185">Reference proteome</keyword>
<dbReference type="RefSeq" id="WP_312032073.1">
    <property type="nucleotide sequence ID" value="NZ_CP051151.1"/>
</dbReference>
<dbReference type="Proteomes" id="UP000512167">
    <property type="component" value="Chromosome"/>
</dbReference>
<name>A0A7L6N2Z1_9MOLU</name>
<evidence type="ECO:0000313" key="2">
    <source>
        <dbReference type="EMBL" id="QLY39597.1"/>
    </source>
</evidence>
<dbReference type="EMBL" id="CP051151">
    <property type="protein sequence ID" value="QLY39597.1"/>
    <property type="molecule type" value="Genomic_DNA"/>
</dbReference>
<protein>
    <submittedName>
        <fullName evidence="2">Uncharacterized protein</fullName>
    </submittedName>
</protein>
<sequence length="122" mass="14427">MNKYFTLWKSLKEEVGKELIFEALLASIFYSLLVFFPAVLMMIQVISMYYHRLNFLVMVLGLVVILISMLQLWLWKKSLFLNHNGITTDVRKLFRIQFVIHAVLILIIALLFVFVFIPIMQI</sequence>
<dbReference type="AlphaFoldDB" id="A0A7L6N2Z1"/>
<dbReference type="KEGG" id="tbk:HF295_01455"/>
<feature type="transmembrane region" description="Helical" evidence="1">
    <location>
        <begin position="20"/>
        <end position="43"/>
    </location>
</feature>
<feature type="transmembrane region" description="Helical" evidence="1">
    <location>
        <begin position="55"/>
        <end position="74"/>
    </location>
</feature>
<evidence type="ECO:0000256" key="1">
    <source>
        <dbReference type="SAM" id="Phobius"/>
    </source>
</evidence>
<gene>
    <name evidence="2" type="ORF">HF295_01455</name>
</gene>
<proteinExistence type="predicted"/>
<accession>A0A7L6N2Z1</accession>
<keyword evidence="1" id="KW-0812">Transmembrane</keyword>
<keyword evidence="1" id="KW-0472">Membrane</keyword>
<reference evidence="2 3" key="1">
    <citation type="submission" date="2020-04" db="EMBL/GenBank/DDBJ databases">
        <authorList>
            <person name="Zheng R.K."/>
            <person name="Sun C.M."/>
        </authorList>
    </citation>
    <scope>NUCLEOTIDE SEQUENCE [LARGE SCALE GENOMIC DNA]</scope>
    <source>
        <strain evidence="3">zrk29</strain>
    </source>
</reference>
<evidence type="ECO:0000313" key="3">
    <source>
        <dbReference type="Proteomes" id="UP000512167"/>
    </source>
</evidence>
<keyword evidence="1" id="KW-1133">Transmembrane helix</keyword>
<feature type="transmembrane region" description="Helical" evidence="1">
    <location>
        <begin position="94"/>
        <end position="117"/>
    </location>
</feature>
<organism evidence="2 3">
    <name type="scientific">Hujiaoplasma nucleasis</name>
    <dbReference type="NCBI Taxonomy" id="2725268"/>
    <lineage>
        <taxon>Bacteria</taxon>
        <taxon>Bacillati</taxon>
        <taxon>Mycoplasmatota</taxon>
        <taxon>Mollicutes</taxon>
        <taxon>Candidatus Izemoplasmatales</taxon>
        <taxon>Hujiaoplasmataceae</taxon>
        <taxon>Hujiaoplasma</taxon>
    </lineage>
</organism>